<evidence type="ECO:0000256" key="6">
    <source>
        <dbReference type="ARBA" id="ARBA00023004"/>
    </source>
</evidence>
<accession>A0AAV5ET63</accession>
<evidence type="ECO:0000256" key="1">
    <source>
        <dbReference type="ARBA" id="ARBA00001971"/>
    </source>
</evidence>
<evidence type="ECO:0000256" key="7">
    <source>
        <dbReference type="ARBA" id="ARBA00023033"/>
    </source>
</evidence>
<keyword evidence="4 8" id="KW-0479">Metal-binding</keyword>
<dbReference type="SUPFAM" id="SSF48264">
    <property type="entry name" value="Cytochrome P450"/>
    <property type="match status" value="1"/>
</dbReference>
<dbReference type="PANTHER" id="PTHR47955">
    <property type="entry name" value="CYTOCHROME P450 FAMILY 71 PROTEIN"/>
    <property type="match status" value="1"/>
</dbReference>
<keyword evidence="7 9" id="KW-0503">Monooxygenase</keyword>
<keyword evidence="5 9" id="KW-0560">Oxidoreductase</keyword>
<dbReference type="Pfam" id="PF00067">
    <property type="entry name" value="p450"/>
    <property type="match status" value="1"/>
</dbReference>
<evidence type="ECO:0000256" key="9">
    <source>
        <dbReference type="RuleBase" id="RU000461"/>
    </source>
</evidence>
<keyword evidence="11" id="KW-1185">Reference proteome</keyword>
<evidence type="ECO:0000256" key="4">
    <source>
        <dbReference type="ARBA" id="ARBA00022723"/>
    </source>
</evidence>
<dbReference type="AlphaFoldDB" id="A0AAV5ET63"/>
<evidence type="ECO:0000256" key="5">
    <source>
        <dbReference type="ARBA" id="ARBA00023002"/>
    </source>
</evidence>
<comment type="cofactor">
    <cofactor evidence="1 8">
        <name>heme</name>
        <dbReference type="ChEBI" id="CHEBI:30413"/>
    </cofactor>
</comment>
<protein>
    <submittedName>
        <fullName evidence="10">Uncharacterized protein</fullName>
    </submittedName>
</protein>
<reference evidence="10" key="1">
    <citation type="journal article" date="2018" name="DNA Res.">
        <title>Multiple hybrid de novo genome assembly of finger millet, an orphan allotetraploid crop.</title>
        <authorList>
            <person name="Hatakeyama M."/>
            <person name="Aluri S."/>
            <person name="Balachadran M.T."/>
            <person name="Sivarajan S.R."/>
            <person name="Patrignani A."/>
            <person name="Gruter S."/>
            <person name="Poveda L."/>
            <person name="Shimizu-Inatsugi R."/>
            <person name="Baeten J."/>
            <person name="Francoijs K.J."/>
            <person name="Nataraja K.N."/>
            <person name="Reddy Y.A.N."/>
            <person name="Phadnis S."/>
            <person name="Ravikumar R.L."/>
            <person name="Schlapbach R."/>
            <person name="Sreeman S.M."/>
            <person name="Shimizu K.K."/>
        </authorList>
    </citation>
    <scope>NUCLEOTIDE SEQUENCE</scope>
</reference>
<dbReference type="PRINTS" id="PR00385">
    <property type="entry name" value="P450"/>
</dbReference>
<dbReference type="CDD" id="cd11072">
    <property type="entry name" value="CYP71-like"/>
    <property type="match status" value="1"/>
</dbReference>
<dbReference type="InterPro" id="IPR017972">
    <property type="entry name" value="Cyt_P450_CS"/>
</dbReference>
<dbReference type="GO" id="GO:0020037">
    <property type="term" value="F:heme binding"/>
    <property type="evidence" value="ECO:0007669"/>
    <property type="project" value="InterPro"/>
</dbReference>
<dbReference type="GO" id="GO:0005506">
    <property type="term" value="F:iron ion binding"/>
    <property type="evidence" value="ECO:0007669"/>
    <property type="project" value="InterPro"/>
</dbReference>
<evidence type="ECO:0000256" key="2">
    <source>
        <dbReference type="ARBA" id="ARBA00010617"/>
    </source>
</evidence>
<dbReference type="PRINTS" id="PR00463">
    <property type="entry name" value="EP450I"/>
</dbReference>
<evidence type="ECO:0000313" key="11">
    <source>
        <dbReference type="Proteomes" id="UP001054889"/>
    </source>
</evidence>
<comment type="similarity">
    <text evidence="2 9">Belongs to the cytochrome P450 family.</text>
</comment>
<dbReference type="Gene3D" id="1.10.630.10">
    <property type="entry name" value="Cytochrome P450"/>
    <property type="match status" value="1"/>
</dbReference>
<organism evidence="10 11">
    <name type="scientific">Eleusine coracana subsp. coracana</name>
    <dbReference type="NCBI Taxonomy" id="191504"/>
    <lineage>
        <taxon>Eukaryota</taxon>
        <taxon>Viridiplantae</taxon>
        <taxon>Streptophyta</taxon>
        <taxon>Embryophyta</taxon>
        <taxon>Tracheophyta</taxon>
        <taxon>Spermatophyta</taxon>
        <taxon>Magnoliopsida</taxon>
        <taxon>Liliopsida</taxon>
        <taxon>Poales</taxon>
        <taxon>Poaceae</taxon>
        <taxon>PACMAD clade</taxon>
        <taxon>Chloridoideae</taxon>
        <taxon>Cynodonteae</taxon>
        <taxon>Eleusininae</taxon>
        <taxon>Eleusine</taxon>
    </lineage>
</organism>
<dbReference type="EMBL" id="BQKI01000078">
    <property type="protein sequence ID" value="GJN25261.1"/>
    <property type="molecule type" value="Genomic_DNA"/>
</dbReference>
<reference evidence="10" key="2">
    <citation type="submission" date="2021-12" db="EMBL/GenBank/DDBJ databases">
        <title>Resequencing data analysis of finger millet.</title>
        <authorList>
            <person name="Hatakeyama M."/>
            <person name="Aluri S."/>
            <person name="Balachadran M.T."/>
            <person name="Sivarajan S.R."/>
            <person name="Poveda L."/>
            <person name="Shimizu-Inatsugi R."/>
            <person name="Schlapbach R."/>
            <person name="Sreeman S.M."/>
            <person name="Shimizu K.K."/>
        </authorList>
    </citation>
    <scope>NUCLEOTIDE SEQUENCE</scope>
</reference>
<evidence type="ECO:0000256" key="3">
    <source>
        <dbReference type="ARBA" id="ARBA00022617"/>
    </source>
</evidence>
<gene>
    <name evidence="10" type="primary">gb13064</name>
    <name evidence="10" type="ORF">PR202_gb13064</name>
</gene>
<dbReference type="Proteomes" id="UP001054889">
    <property type="component" value="Unassembled WGS sequence"/>
</dbReference>
<keyword evidence="6 8" id="KW-0408">Iron</keyword>
<comment type="caution">
    <text evidence="10">The sequence shown here is derived from an EMBL/GenBank/DDBJ whole genome shotgun (WGS) entry which is preliminary data.</text>
</comment>
<dbReference type="GO" id="GO:0016705">
    <property type="term" value="F:oxidoreductase activity, acting on paired donors, with incorporation or reduction of molecular oxygen"/>
    <property type="evidence" value="ECO:0007669"/>
    <property type="project" value="InterPro"/>
</dbReference>
<proteinExistence type="inferred from homology"/>
<evidence type="ECO:0000256" key="8">
    <source>
        <dbReference type="PIRSR" id="PIRSR602401-1"/>
    </source>
</evidence>
<dbReference type="GO" id="GO:0004497">
    <property type="term" value="F:monooxygenase activity"/>
    <property type="evidence" value="ECO:0007669"/>
    <property type="project" value="UniProtKB-KW"/>
</dbReference>
<dbReference type="PANTHER" id="PTHR47955:SF21">
    <property type="entry name" value="OS06G0642300 PROTEIN"/>
    <property type="match status" value="1"/>
</dbReference>
<keyword evidence="3 8" id="KW-0349">Heme</keyword>
<dbReference type="PROSITE" id="PS00086">
    <property type="entry name" value="CYTOCHROME_P450"/>
    <property type="match status" value="1"/>
</dbReference>
<sequence>MRNLSQQYGPLMMLRICERVIFVVSSAEVVREVFKGNNTAFEQRPSSPALDELHSGHAIGVVMAPYGEQWRQLRRIIVTHVLSTRCVQSYRRIREDEADHLVSVLASSPPGQLVNVSALITDFVADSAIRSIFGDKLPDRDEFLKMMEHATEFSTIFDLRDLFPSSRLVRMLPRSGKDKIFQSHADRKEVNDGDREKDMIDVLLGLQKEASMRVSLTPEVIKSVVMDIFTAAIDTQTICLQWTMAELVANPRVMKKAQEEIRRVLGRKERVIEESLRDLHYLRAVIKETLRLHPPAALFPRVCLHDDQKIQGFHVPRGTILVTNIWAICRDPKYWTDPDTFIPERFEDECAFDFKGSDFEYIPFGAGRRICPGITFAQATIEIVLANLLYHFDWELPHGVKSEEIDMTEVFGLSVKKKADLLLHPIPWIPE</sequence>
<name>A0AAV5ET63_ELECO</name>
<dbReference type="FunFam" id="1.10.630.10:FF:000126">
    <property type="entry name" value="Predicted protein"/>
    <property type="match status" value="1"/>
</dbReference>
<evidence type="ECO:0000313" key="10">
    <source>
        <dbReference type="EMBL" id="GJN25261.1"/>
    </source>
</evidence>
<dbReference type="InterPro" id="IPR002401">
    <property type="entry name" value="Cyt_P450_E_grp-I"/>
</dbReference>
<dbReference type="InterPro" id="IPR001128">
    <property type="entry name" value="Cyt_P450"/>
</dbReference>
<dbReference type="InterPro" id="IPR036396">
    <property type="entry name" value="Cyt_P450_sf"/>
</dbReference>
<feature type="binding site" description="axial binding residue" evidence="8">
    <location>
        <position position="371"/>
    </location>
    <ligand>
        <name>heme</name>
        <dbReference type="ChEBI" id="CHEBI:30413"/>
    </ligand>
    <ligandPart>
        <name>Fe</name>
        <dbReference type="ChEBI" id="CHEBI:18248"/>
    </ligandPart>
</feature>